<keyword evidence="4" id="KW-0645">Protease</keyword>
<evidence type="ECO:0000256" key="7">
    <source>
        <dbReference type="ARBA" id="ARBA00022801"/>
    </source>
</evidence>
<name>A0A0J9XQG6_BRUMA</name>
<evidence type="ECO:0000313" key="18">
    <source>
        <dbReference type="WBParaSite" id="Bm6632a.1"/>
    </source>
</evidence>
<reference evidence="16" key="3">
    <citation type="submission" date="2019-04" db="EMBL/GenBank/DDBJ databases">
        <authorList>
            <person name="Howe K."/>
            <person name="Paulini M."/>
            <person name="Williams G."/>
        </authorList>
    </citation>
    <scope>NUCLEOTIDE SEQUENCE [LARGE SCALE GENOMIC DNA]</scope>
    <source>
        <strain evidence="16">FR3</strain>
    </source>
</reference>
<dbReference type="GO" id="GO:0006508">
    <property type="term" value="P:proteolysis"/>
    <property type="evidence" value="ECO:0007669"/>
    <property type="project" value="UniProtKB-KW"/>
</dbReference>
<dbReference type="AlphaFoldDB" id="A0A0J9XQG6"/>
<reference evidence="15 17" key="1">
    <citation type="journal article" date="2007" name="Science">
        <title>Draft genome of the filarial nematode parasite Brugia malayi.</title>
        <authorList>
            <person name="Ghedin E."/>
            <person name="Wang S."/>
            <person name="Spiro D."/>
            <person name="Caler E."/>
            <person name="Zhao Q."/>
            <person name="Crabtree J."/>
            <person name="Allen J.E."/>
            <person name="Delcher A.L."/>
            <person name="Guiliano D.B."/>
            <person name="Miranda-Saavedra D."/>
            <person name="Angiuoli S.V."/>
            <person name="Creasy T."/>
            <person name="Amedeo P."/>
            <person name="Haas B."/>
            <person name="El-Sayed N.M."/>
            <person name="Wortman J.R."/>
            <person name="Feldblyum T."/>
            <person name="Tallon L."/>
            <person name="Schatz M."/>
            <person name="Shumway M."/>
            <person name="Koo H."/>
            <person name="Salzberg S.L."/>
            <person name="Schobel S."/>
            <person name="Pertea M."/>
            <person name="Pop M."/>
            <person name="White O."/>
            <person name="Barton G.J."/>
            <person name="Carlow C.K."/>
            <person name="Crawford M.J."/>
            <person name="Daub J."/>
            <person name="Dimmic M.W."/>
            <person name="Estes C.F."/>
            <person name="Foster J.M."/>
            <person name="Ganatra M."/>
            <person name="Gregory W.F."/>
            <person name="Johnson N.M."/>
            <person name="Jin J."/>
            <person name="Komuniecki R."/>
            <person name="Korf I."/>
            <person name="Kumar S."/>
            <person name="Laney S."/>
            <person name="Li B.W."/>
            <person name="Li W."/>
            <person name="Lindblom T.H."/>
            <person name="Lustigman S."/>
            <person name="Ma D."/>
            <person name="Maina C.V."/>
            <person name="Martin D.M."/>
            <person name="McCarter J.P."/>
            <person name="McReynolds L."/>
            <person name="Mitreva M."/>
            <person name="Nutman T.B."/>
            <person name="Parkinson J."/>
            <person name="Peregrin-Alvarez J.M."/>
            <person name="Poole C."/>
            <person name="Ren Q."/>
            <person name="Saunders L."/>
            <person name="Sluder A.E."/>
            <person name="Smith K."/>
            <person name="Stanke M."/>
            <person name="Unnasch T.R."/>
            <person name="Ware J."/>
            <person name="Wei A.D."/>
            <person name="Weil G."/>
            <person name="Williams D.J."/>
            <person name="Zhang Y."/>
            <person name="Williams S.A."/>
            <person name="Fraser-Liggett C."/>
            <person name="Slatko B."/>
            <person name="Blaxter M.L."/>
            <person name="Scott A.L."/>
        </authorList>
    </citation>
    <scope>NUCLEOTIDE SEQUENCE</scope>
    <source>
        <strain evidence="15 17">FR3</strain>
    </source>
</reference>
<evidence type="ECO:0000256" key="11">
    <source>
        <dbReference type="PIRSR" id="PIRSR610347-1"/>
    </source>
</evidence>
<dbReference type="GO" id="GO:0003697">
    <property type="term" value="F:single-stranded DNA binding"/>
    <property type="evidence" value="ECO:0007669"/>
    <property type="project" value="TreeGrafter"/>
</dbReference>
<protein>
    <submittedName>
        <fullName evidence="15">BMA-ULP-3, isoform b</fullName>
    </submittedName>
    <submittedName>
        <fullName evidence="18">ULP_PROTEASE domain-containing protein</fullName>
    </submittedName>
</protein>
<dbReference type="OrthoDB" id="47785at2759"/>
<evidence type="ECO:0000313" key="17">
    <source>
        <dbReference type="Proteomes" id="UP000006672"/>
    </source>
</evidence>
<dbReference type="GO" id="GO:0003690">
    <property type="term" value="F:double-stranded DNA binding"/>
    <property type="evidence" value="ECO:0007669"/>
    <property type="project" value="TreeGrafter"/>
</dbReference>
<comment type="similarity">
    <text evidence="2">Belongs to the peptidase C48 family.</text>
</comment>
<proteinExistence type="inferred from homology"/>
<comment type="subcellular location">
    <subcellularLocation>
        <location evidence="1">Nucleus</location>
    </subcellularLocation>
</comment>
<evidence type="ECO:0000313" key="19">
    <source>
        <dbReference type="WormBase" id="Bm6632b"/>
    </source>
</evidence>
<dbReference type="EMBL" id="LN856865">
    <property type="protein sequence ID" value="CDP92976.2"/>
    <property type="molecule type" value="Genomic_DNA"/>
</dbReference>
<feature type="active site" description="Nucleophile" evidence="11">
    <location>
        <position position="136"/>
    </location>
</feature>
<dbReference type="CDD" id="cd09193">
    <property type="entry name" value="PLDc_mTdp1_1"/>
    <property type="match status" value="1"/>
</dbReference>
<dbReference type="InterPro" id="IPR003653">
    <property type="entry name" value="Peptidase_C48_C"/>
</dbReference>
<evidence type="ECO:0000256" key="1">
    <source>
        <dbReference type="ARBA" id="ARBA00004123"/>
    </source>
</evidence>
<accession>A0A0J9XQG6</accession>
<dbReference type="PANTHER" id="PTHR12415">
    <property type="entry name" value="TYROSYL-DNA PHOSPHODIESTERASE 1"/>
    <property type="match status" value="1"/>
</dbReference>
<reference evidence="18" key="4">
    <citation type="submission" date="2022-04" db="UniProtKB">
        <authorList>
            <consortium name="WormBaseParasite"/>
        </authorList>
    </citation>
    <scope>IDENTIFICATION</scope>
</reference>
<dbReference type="SUPFAM" id="SSF56024">
    <property type="entry name" value="Phospholipase D/nuclease"/>
    <property type="match status" value="2"/>
</dbReference>
<dbReference type="GO" id="GO:0017005">
    <property type="term" value="F:3'-tyrosyl-DNA phosphodiesterase activity"/>
    <property type="evidence" value="ECO:0007669"/>
    <property type="project" value="TreeGrafter"/>
</dbReference>
<keyword evidence="9" id="KW-0234">DNA repair</keyword>
<accession>A0A4E9ETQ5</accession>
<evidence type="ECO:0000256" key="13">
    <source>
        <dbReference type="PIRSR" id="PIRSR610347-3"/>
    </source>
</evidence>
<dbReference type="WormBase" id="Bm6632b">
    <property type="protein sequence ID" value="BM38397"/>
    <property type="gene ID" value="WBGene00226893"/>
    <property type="gene designation" value="Bma-tdpo-1"/>
</dbReference>
<evidence type="ECO:0000256" key="4">
    <source>
        <dbReference type="ARBA" id="ARBA00022670"/>
    </source>
</evidence>
<dbReference type="GO" id="GO:0006281">
    <property type="term" value="P:DNA repair"/>
    <property type="evidence" value="ECO:0007669"/>
    <property type="project" value="UniProtKB-KW"/>
</dbReference>
<dbReference type="GO" id="GO:0005634">
    <property type="term" value="C:nucleus"/>
    <property type="evidence" value="ECO:0007669"/>
    <property type="project" value="UniProtKB-SubCell"/>
</dbReference>
<evidence type="ECO:0000256" key="8">
    <source>
        <dbReference type="ARBA" id="ARBA00022839"/>
    </source>
</evidence>
<dbReference type="EMBL" id="CAAKNF010000196">
    <property type="protein sequence ID" value="VIO87454.1"/>
    <property type="molecule type" value="Genomic_DNA"/>
</dbReference>
<keyword evidence="6" id="KW-0227">DNA damage</keyword>
<evidence type="ECO:0000313" key="16">
    <source>
        <dbReference type="EMBL" id="VIO87454.1"/>
    </source>
</evidence>
<evidence type="ECO:0000256" key="6">
    <source>
        <dbReference type="ARBA" id="ARBA00022763"/>
    </source>
</evidence>
<keyword evidence="17" id="KW-1185">Reference proteome</keyword>
<evidence type="ECO:0000256" key="2">
    <source>
        <dbReference type="ARBA" id="ARBA00005234"/>
    </source>
</evidence>
<evidence type="ECO:0000256" key="5">
    <source>
        <dbReference type="ARBA" id="ARBA00022722"/>
    </source>
</evidence>
<evidence type="ECO:0000313" key="15">
    <source>
        <dbReference type="EMBL" id="CDP92976.2"/>
    </source>
</evidence>
<dbReference type="WBParaSite" id="Bm6632a.1">
    <property type="protein sequence ID" value="Bm6632a.1"/>
    <property type="gene ID" value="WBGene00226893"/>
</dbReference>
<gene>
    <name evidence="19" type="primary">bma-tdpo-1</name>
    <name evidence="18" type="synonym">Bm1_36415</name>
    <name evidence="15" type="synonym">Bma-ulp-3</name>
    <name evidence="16 19" type="ORF">Bm6632</name>
    <name evidence="16" type="ORF">BM_BM6632</name>
    <name evidence="15" type="ORF">BM_Bm6632</name>
</gene>
<evidence type="ECO:0000256" key="9">
    <source>
        <dbReference type="ARBA" id="ARBA00023204"/>
    </source>
</evidence>
<keyword evidence="7" id="KW-0378">Hydrolase</keyword>
<dbReference type="GO" id="GO:0004527">
    <property type="term" value="F:exonuclease activity"/>
    <property type="evidence" value="ECO:0007669"/>
    <property type="project" value="UniProtKB-KW"/>
</dbReference>
<evidence type="ECO:0000259" key="14">
    <source>
        <dbReference type="PROSITE" id="PS50600"/>
    </source>
</evidence>
<dbReference type="Pfam" id="PF06087">
    <property type="entry name" value="Tyr-DNA_phospho"/>
    <property type="match status" value="1"/>
</dbReference>
<dbReference type="GO" id="GO:0008234">
    <property type="term" value="F:cysteine-type peptidase activity"/>
    <property type="evidence" value="ECO:0007669"/>
    <property type="project" value="InterPro"/>
</dbReference>
<feature type="binding site" evidence="12">
    <location>
        <position position="364"/>
    </location>
    <ligand>
        <name>substrate</name>
    </ligand>
</feature>
<dbReference type="InterPro" id="IPR038765">
    <property type="entry name" value="Papain-like_cys_pep_sf"/>
</dbReference>
<evidence type="ECO:0000256" key="3">
    <source>
        <dbReference type="ARBA" id="ARBA00010205"/>
    </source>
</evidence>
<dbReference type="InterPro" id="IPR010347">
    <property type="entry name" value="Tdp1"/>
</dbReference>
<reference evidence="15" key="2">
    <citation type="submission" date="2012-12" db="EMBL/GenBank/DDBJ databases">
        <authorList>
            <person name="Gao Y.W."/>
            <person name="Fan S.T."/>
            <person name="Sun H.T."/>
            <person name="Wang Z."/>
            <person name="Gao X.L."/>
            <person name="Li Y.G."/>
            <person name="Wang T.C."/>
            <person name="Zhang K."/>
            <person name="Xu W.W."/>
            <person name="Yu Z.J."/>
            <person name="Xia X.Z."/>
        </authorList>
    </citation>
    <scope>NUCLEOTIDE SEQUENCE</scope>
    <source>
        <strain evidence="15">FR3</strain>
    </source>
</reference>
<dbReference type="CDD" id="cd09195">
    <property type="entry name" value="PLDc_mTdp1_2"/>
    <property type="match status" value="1"/>
</dbReference>
<sequence>MKRGIVEMSTRAGQECGDFGTEGSGGKRMKQSCLTDRLYFNKVVDVDEEYNINAFSFAELLEHICPVASIHFNFMIDLRWLLEQYPARLRQGPITLIVGERMGTDFTLTRTAVKQCGVNNVTVGRARLMIPFGTHHSKISIFESSTGRVHIVISTANLLENDWNFKTQAFYHCSGIERSADNRCNPNGSDFQADFVKYLNEYKTSQDWGLIEYWRDRVASINLSHVKARIVYSVPGAHKGVQLTKYGHPRLRVILKELFGNVKMDEFTYHVQFSSLGSLGAAPQYWLTGQFLNSLAGGAETDGKHLRIIYPCVEDVRNSNEGYQAGGSFPYNNSVAVKQPYLLDFMYKWRSNHLGRSRAMPHIKTYAAFAKNSLKPLWLLVTSANLSKAAWGDYQLKKTQLTIRSYEFGVLFNDPESLDMLPYDLPLTKYDDNDRMWIVDKTYRMPDVFQKTWPMAKSGRCVLSFGDTVLYEADLKALENGRWLSDPVISFAFEYLHEKTLDETKKSKISFVNAAVCQLIKLTKANEVADLLDELTLKEKEHVIFVVNDHDDPSRSGGSHWSLLICRRDLRPHFLVIDSAQGTSSANRKPTDKLIQTLARYFGLPIDTRIERATKQYNGMDCGMFVIEFTRHYIESLKRDQFTVDFTQLNAGDVKKQRKVWGSLIRSLAED</sequence>
<dbReference type="Proteomes" id="UP000006672">
    <property type="component" value="Unassembled WGS sequence"/>
</dbReference>
<comment type="similarity">
    <text evidence="3">Belongs to the tyrosyl-DNA phosphodiesterase family.</text>
</comment>
<dbReference type="PANTHER" id="PTHR12415:SF0">
    <property type="entry name" value="TYROSYL-DNA PHOSPHODIESTERASE 1"/>
    <property type="match status" value="1"/>
</dbReference>
<feature type="domain" description="Ubiquitin-like protease family profile" evidence="14">
    <location>
        <begin position="468"/>
        <end position="633"/>
    </location>
</feature>
<dbReference type="SUPFAM" id="SSF54001">
    <property type="entry name" value="Cysteine proteinases"/>
    <property type="match status" value="1"/>
</dbReference>
<feature type="binding site" evidence="12">
    <location>
        <position position="138"/>
    </location>
    <ligand>
        <name>substrate</name>
    </ligand>
</feature>
<dbReference type="Gene3D" id="3.30.870.10">
    <property type="entry name" value="Endonuclease Chain A"/>
    <property type="match status" value="2"/>
</dbReference>
<dbReference type="Pfam" id="PF02902">
    <property type="entry name" value="Peptidase_C48"/>
    <property type="match status" value="1"/>
</dbReference>
<dbReference type="PROSITE" id="PS50600">
    <property type="entry name" value="ULP_PROTEASE"/>
    <property type="match status" value="1"/>
</dbReference>
<keyword evidence="5" id="KW-0540">Nuclease</keyword>
<feature type="site" description="Interaction with DNA" evidence="13">
    <location>
        <position position="387"/>
    </location>
</feature>
<dbReference type="Gene3D" id="3.40.395.10">
    <property type="entry name" value="Adenoviral Proteinase, Chain A"/>
    <property type="match status" value="1"/>
</dbReference>
<keyword evidence="10" id="KW-0539">Nucleus</keyword>
<keyword evidence="8" id="KW-0269">Exonuclease</keyword>
<organism evidence="15">
    <name type="scientific">Brugia malayi</name>
    <name type="common">Filarial nematode worm</name>
    <dbReference type="NCBI Taxonomy" id="6279"/>
    <lineage>
        <taxon>Eukaryota</taxon>
        <taxon>Metazoa</taxon>
        <taxon>Ecdysozoa</taxon>
        <taxon>Nematoda</taxon>
        <taxon>Chromadorea</taxon>
        <taxon>Rhabditida</taxon>
        <taxon>Spirurina</taxon>
        <taxon>Spiruromorpha</taxon>
        <taxon>Filarioidea</taxon>
        <taxon>Onchocercidae</taxon>
        <taxon>Brugia</taxon>
    </lineage>
</organism>
<evidence type="ECO:0000256" key="10">
    <source>
        <dbReference type="ARBA" id="ARBA00023242"/>
    </source>
</evidence>
<feature type="active site" description="Proton donor/acceptor" evidence="11">
    <location>
        <position position="362"/>
    </location>
</feature>
<evidence type="ECO:0000256" key="12">
    <source>
        <dbReference type="PIRSR" id="PIRSR610347-2"/>
    </source>
</evidence>